<comment type="function">
    <text evidence="2">Functions as a ribosomal silencing factor. Interacts with ribosomal protein uL14 (rplN), blocking formation of intersubunit bridge B8. Prevents association of the 30S and 50S ribosomal subunits and the formation of functional ribosomes, thus repressing translation.</text>
</comment>
<evidence type="ECO:0000256" key="1">
    <source>
        <dbReference type="ARBA" id="ARBA00010574"/>
    </source>
</evidence>
<dbReference type="Proteomes" id="UP000713904">
    <property type="component" value="Unassembled WGS sequence"/>
</dbReference>
<dbReference type="SUPFAM" id="SSF81301">
    <property type="entry name" value="Nucleotidyltransferase"/>
    <property type="match status" value="1"/>
</dbReference>
<reference evidence="3 4" key="1">
    <citation type="submission" date="2020-05" db="EMBL/GenBank/DDBJ databases">
        <title>Draft genome of xy-202 and genomic insight in genome of the genus Peptostreptococcus.</title>
        <authorList>
            <person name="Zhang Z."/>
        </authorList>
    </citation>
    <scope>NUCLEOTIDE SEQUENCE [LARGE SCALE GENOMIC DNA]</scope>
    <source>
        <strain evidence="3 4">DSM 27025</strain>
    </source>
</reference>
<dbReference type="NCBIfam" id="TIGR00090">
    <property type="entry name" value="rsfS_iojap_ybeB"/>
    <property type="match status" value="1"/>
</dbReference>
<dbReference type="Pfam" id="PF02410">
    <property type="entry name" value="RsfS"/>
    <property type="match status" value="1"/>
</dbReference>
<name>A0ABR6TL53_9FIRM</name>
<accession>A0ABR6TL53</accession>
<dbReference type="InterPro" id="IPR004394">
    <property type="entry name" value="Iojap/RsfS/C7orf30"/>
</dbReference>
<keyword evidence="2" id="KW-0678">Repressor</keyword>
<protein>
    <recommendedName>
        <fullName evidence="2">Ribosomal silencing factor RsfS</fullName>
    </recommendedName>
</protein>
<comment type="similarity">
    <text evidence="1 2">Belongs to the Iojap/RsfS family.</text>
</comment>
<evidence type="ECO:0000313" key="3">
    <source>
        <dbReference type="EMBL" id="MBC2576070.1"/>
    </source>
</evidence>
<evidence type="ECO:0000313" key="4">
    <source>
        <dbReference type="Proteomes" id="UP000713904"/>
    </source>
</evidence>
<keyword evidence="2" id="KW-0963">Cytoplasm</keyword>
<comment type="subcellular location">
    <subcellularLocation>
        <location evidence="2">Cytoplasm</location>
    </subcellularLocation>
</comment>
<dbReference type="HAMAP" id="MF_01477">
    <property type="entry name" value="Iojap_RsfS"/>
    <property type="match status" value="1"/>
</dbReference>
<comment type="subunit">
    <text evidence="2">Interacts with ribosomal protein uL14 (rplN).</text>
</comment>
<dbReference type="EMBL" id="JABGBW010000002">
    <property type="protein sequence ID" value="MBC2576070.1"/>
    <property type="molecule type" value="Genomic_DNA"/>
</dbReference>
<dbReference type="PANTHER" id="PTHR21043">
    <property type="entry name" value="IOJAP SUPERFAMILY ORTHOLOG"/>
    <property type="match status" value="1"/>
</dbReference>
<keyword evidence="4" id="KW-1185">Reference proteome</keyword>
<keyword evidence="2" id="KW-0810">Translation regulation</keyword>
<comment type="caution">
    <text evidence="3">The sequence shown here is derived from an EMBL/GenBank/DDBJ whole genome shotgun (WGS) entry which is preliminary data.</text>
</comment>
<gene>
    <name evidence="2 3" type="primary">rsfS</name>
    <name evidence="3" type="ORF">HLB29_05160</name>
</gene>
<evidence type="ECO:0000256" key="2">
    <source>
        <dbReference type="HAMAP-Rule" id="MF_01477"/>
    </source>
</evidence>
<sequence length="134" mass="15079">MNIKGNSISVENMVKKIYDAINDKLGEDIAILNIGKVSSLCDYFIIASGSSSRQVKAIADSVEDALTEVGIEPRGKEGKDTQSWILLDYGDIMVHIFDEENRGFYNLEKLWKDAPYIDMEKLEIVDAESMRVEI</sequence>
<proteinExistence type="inferred from homology"/>
<dbReference type="Gene3D" id="3.30.460.10">
    <property type="entry name" value="Beta Polymerase, domain 2"/>
    <property type="match status" value="1"/>
</dbReference>
<dbReference type="InterPro" id="IPR043519">
    <property type="entry name" value="NT_sf"/>
</dbReference>
<organism evidence="3 4">
    <name type="scientific">Peptostreptococcus canis</name>
    <dbReference type="NCBI Taxonomy" id="1159213"/>
    <lineage>
        <taxon>Bacteria</taxon>
        <taxon>Bacillati</taxon>
        <taxon>Bacillota</taxon>
        <taxon>Clostridia</taxon>
        <taxon>Peptostreptococcales</taxon>
        <taxon>Peptostreptococcaceae</taxon>
        <taxon>Peptostreptococcus</taxon>
    </lineage>
</organism>
<dbReference type="PANTHER" id="PTHR21043:SF0">
    <property type="entry name" value="MITOCHONDRIAL ASSEMBLY OF RIBOSOMAL LARGE SUBUNIT PROTEIN 1"/>
    <property type="match status" value="1"/>
</dbReference>